<evidence type="ECO:0000256" key="2">
    <source>
        <dbReference type="ARBA" id="ARBA00022679"/>
    </source>
</evidence>
<accession>A0A2N3I8F0</accession>
<dbReference type="PRINTS" id="PR01100">
    <property type="entry name" value="SHIKIMTKNASE"/>
</dbReference>
<keyword evidence="7" id="KW-0460">Magnesium</keyword>
<dbReference type="OrthoDB" id="9800332at2"/>
<dbReference type="GO" id="GO:0000287">
    <property type="term" value="F:magnesium ion binding"/>
    <property type="evidence" value="ECO:0007669"/>
    <property type="project" value="UniProtKB-UniRule"/>
</dbReference>
<feature type="binding site" evidence="7">
    <location>
        <begin position="9"/>
        <end position="14"/>
    </location>
    <ligand>
        <name>ATP</name>
        <dbReference type="ChEBI" id="CHEBI:30616"/>
    </ligand>
</feature>
<comment type="function">
    <text evidence="7">Catalyzes the specific phosphorylation of the 3-hydroxyl group of shikimic acid using ATP as a cosubstrate.</text>
</comment>
<dbReference type="Gene3D" id="3.40.50.300">
    <property type="entry name" value="P-loop containing nucleotide triphosphate hydrolases"/>
    <property type="match status" value="1"/>
</dbReference>
<comment type="similarity">
    <text evidence="7">Belongs to the shikimate kinase family.</text>
</comment>
<keyword evidence="5 7" id="KW-0067">ATP-binding</keyword>
<feature type="binding site" evidence="7">
    <location>
        <position position="31"/>
    </location>
    <ligand>
        <name>substrate</name>
    </ligand>
</feature>
<dbReference type="InterPro" id="IPR000623">
    <property type="entry name" value="Shikimate_kinase/TSH1"/>
</dbReference>
<dbReference type="SUPFAM" id="SSF52540">
    <property type="entry name" value="P-loop containing nucleoside triphosphate hydrolases"/>
    <property type="match status" value="1"/>
</dbReference>
<comment type="subunit">
    <text evidence="7">Monomer.</text>
</comment>
<dbReference type="RefSeq" id="WP_101359616.1">
    <property type="nucleotide sequence ID" value="NZ_NKXO01000046.1"/>
</dbReference>
<dbReference type="GO" id="GO:0008652">
    <property type="term" value="P:amino acid biosynthetic process"/>
    <property type="evidence" value="ECO:0007669"/>
    <property type="project" value="UniProtKB-KW"/>
</dbReference>
<keyword evidence="3 7" id="KW-0547">Nucleotide-binding</keyword>
<dbReference type="GO" id="GO:0004765">
    <property type="term" value="F:shikimate kinase activity"/>
    <property type="evidence" value="ECO:0007669"/>
    <property type="project" value="UniProtKB-UniRule"/>
</dbReference>
<comment type="subcellular location">
    <subcellularLocation>
        <location evidence="7">Cytoplasm</location>
    </subcellularLocation>
</comment>
<keyword evidence="9" id="KW-1185">Reference proteome</keyword>
<keyword evidence="1 7" id="KW-0028">Amino-acid biosynthesis</keyword>
<dbReference type="UniPathway" id="UPA00053">
    <property type="reaction ID" value="UER00088"/>
</dbReference>
<evidence type="ECO:0000313" key="9">
    <source>
        <dbReference type="Proteomes" id="UP000233387"/>
    </source>
</evidence>
<comment type="pathway">
    <text evidence="7">Metabolic intermediate biosynthesis; chorismate biosynthesis; chorismate from D-erythrose 4-phosphate and phosphoenolpyruvate: step 5/7.</text>
</comment>
<keyword evidence="2 7" id="KW-0808">Transferase</keyword>
<sequence length="164" mass="19057">MLFLIGMPASGKSTLAHKVSNLFQWQSADLDQEIQKLLQKSIPKIFESEGEIFFREIEAKVLRKIPVEPQKIVATGGGTPCFHQNIDYMLSAGKVVFWDTPLPVIVERILRHKAQRPMFAQKTNAEIEHFVQKLYQERLPFYTKAHFRAKEWSDIEKIIQRADF</sequence>
<dbReference type="InterPro" id="IPR027417">
    <property type="entry name" value="P-loop_NTPase"/>
</dbReference>
<dbReference type="HAMAP" id="MF_00109">
    <property type="entry name" value="Shikimate_kinase"/>
    <property type="match status" value="1"/>
</dbReference>
<keyword evidence="7" id="KW-0963">Cytoplasm</keyword>
<dbReference type="AlphaFoldDB" id="A0A2N3I8F0"/>
<dbReference type="PANTHER" id="PTHR21087">
    <property type="entry name" value="SHIKIMATE KINASE"/>
    <property type="match status" value="1"/>
</dbReference>
<dbReference type="EMBL" id="NKXO01000046">
    <property type="protein sequence ID" value="PKQ66559.1"/>
    <property type="molecule type" value="Genomic_DNA"/>
</dbReference>
<evidence type="ECO:0000313" key="8">
    <source>
        <dbReference type="EMBL" id="PKQ66559.1"/>
    </source>
</evidence>
<dbReference type="GO" id="GO:0009073">
    <property type="term" value="P:aromatic amino acid family biosynthetic process"/>
    <property type="evidence" value="ECO:0007669"/>
    <property type="project" value="UniProtKB-KW"/>
</dbReference>
<evidence type="ECO:0000256" key="4">
    <source>
        <dbReference type="ARBA" id="ARBA00022777"/>
    </source>
</evidence>
<dbReference type="GO" id="GO:0009423">
    <property type="term" value="P:chorismate biosynthetic process"/>
    <property type="evidence" value="ECO:0007669"/>
    <property type="project" value="UniProtKB-UniRule"/>
</dbReference>
<dbReference type="EC" id="2.7.1.71" evidence="7"/>
<comment type="caution">
    <text evidence="8">The sequence shown here is derived from an EMBL/GenBank/DDBJ whole genome shotgun (WGS) entry which is preliminary data.</text>
</comment>
<dbReference type="InterPro" id="IPR031322">
    <property type="entry name" value="Shikimate/glucono_kinase"/>
</dbReference>
<evidence type="ECO:0000256" key="6">
    <source>
        <dbReference type="ARBA" id="ARBA00023141"/>
    </source>
</evidence>
<dbReference type="Proteomes" id="UP000233387">
    <property type="component" value="Unassembled WGS sequence"/>
</dbReference>
<feature type="binding site" evidence="7">
    <location>
        <position position="138"/>
    </location>
    <ligand>
        <name>substrate</name>
    </ligand>
</feature>
<dbReference type="PANTHER" id="PTHR21087:SF16">
    <property type="entry name" value="SHIKIMATE KINASE 1, CHLOROPLASTIC"/>
    <property type="match status" value="1"/>
</dbReference>
<dbReference type="GO" id="GO:0005829">
    <property type="term" value="C:cytosol"/>
    <property type="evidence" value="ECO:0007669"/>
    <property type="project" value="TreeGrafter"/>
</dbReference>
<comment type="catalytic activity">
    <reaction evidence="7">
        <text>shikimate + ATP = 3-phosphoshikimate + ADP + H(+)</text>
        <dbReference type="Rhea" id="RHEA:13121"/>
        <dbReference type="ChEBI" id="CHEBI:15378"/>
        <dbReference type="ChEBI" id="CHEBI:30616"/>
        <dbReference type="ChEBI" id="CHEBI:36208"/>
        <dbReference type="ChEBI" id="CHEBI:145989"/>
        <dbReference type="ChEBI" id="CHEBI:456216"/>
        <dbReference type="EC" id="2.7.1.71"/>
    </reaction>
</comment>
<reference evidence="8 9" key="1">
    <citation type="submission" date="2017-06" db="EMBL/GenBank/DDBJ databases">
        <title>Raineya orbicola gen. nov., sp. nov. a slightly thermophilic bacterium of the phylum Bacteroidetes and the description of Raineyaceae fam. nov.</title>
        <authorList>
            <person name="Albuquerque L."/>
            <person name="Polonia A.R.M."/>
            <person name="Barroso C."/>
            <person name="Froufe H.J.C."/>
            <person name="Lage O."/>
            <person name="Lobo-Da-Cunha A."/>
            <person name="Egas C."/>
            <person name="Da Costa M.S."/>
        </authorList>
    </citation>
    <scope>NUCLEOTIDE SEQUENCE [LARGE SCALE GENOMIC DNA]</scope>
    <source>
        <strain evidence="8 9">SPSPC-11</strain>
    </source>
</reference>
<feature type="binding site" evidence="7">
    <location>
        <position position="116"/>
    </location>
    <ligand>
        <name>ATP</name>
        <dbReference type="ChEBI" id="CHEBI:30616"/>
    </ligand>
</feature>
<evidence type="ECO:0000256" key="1">
    <source>
        <dbReference type="ARBA" id="ARBA00022605"/>
    </source>
</evidence>
<comment type="cofactor">
    <cofactor evidence="7">
        <name>Mg(2+)</name>
        <dbReference type="ChEBI" id="CHEBI:18420"/>
    </cofactor>
    <text evidence="7">Binds 1 Mg(2+) ion per subunit.</text>
</comment>
<keyword evidence="7" id="KW-0479">Metal-binding</keyword>
<keyword evidence="6 7" id="KW-0057">Aromatic amino acid biosynthesis</keyword>
<name>A0A2N3I8F0_9BACT</name>
<feature type="binding site" evidence="7">
    <location>
        <position position="55"/>
    </location>
    <ligand>
        <name>substrate</name>
    </ligand>
</feature>
<feature type="binding site" evidence="7">
    <location>
        <position position="13"/>
    </location>
    <ligand>
        <name>Mg(2+)</name>
        <dbReference type="ChEBI" id="CHEBI:18420"/>
    </ligand>
</feature>
<gene>
    <name evidence="7" type="primary">aroK</name>
    <name evidence="8" type="ORF">Rain11_2354</name>
</gene>
<evidence type="ECO:0000256" key="7">
    <source>
        <dbReference type="HAMAP-Rule" id="MF_00109"/>
    </source>
</evidence>
<evidence type="ECO:0000256" key="3">
    <source>
        <dbReference type="ARBA" id="ARBA00022741"/>
    </source>
</evidence>
<dbReference type="GO" id="GO:0005524">
    <property type="term" value="F:ATP binding"/>
    <property type="evidence" value="ECO:0007669"/>
    <property type="project" value="UniProtKB-UniRule"/>
</dbReference>
<protein>
    <recommendedName>
        <fullName evidence="7">Shikimate kinase</fullName>
        <shortName evidence="7">SK</shortName>
        <ecNumber evidence="7">2.7.1.71</ecNumber>
    </recommendedName>
</protein>
<comment type="caution">
    <text evidence="7">Lacks conserved residue(s) required for the propagation of feature annotation.</text>
</comment>
<dbReference type="Pfam" id="PF01202">
    <property type="entry name" value="SKI"/>
    <property type="match status" value="1"/>
</dbReference>
<keyword evidence="4 7" id="KW-0418">Kinase</keyword>
<organism evidence="8 9">
    <name type="scientific">Raineya orbicola</name>
    <dbReference type="NCBI Taxonomy" id="2016530"/>
    <lineage>
        <taxon>Bacteria</taxon>
        <taxon>Pseudomonadati</taxon>
        <taxon>Bacteroidota</taxon>
        <taxon>Cytophagia</taxon>
        <taxon>Cytophagales</taxon>
        <taxon>Raineyaceae</taxon>
        <taxon>Raineya</taxon>
    </lineage>
</organism>
<feature type="binding site" evidence="7">
    <location>
        <position position="77"/>
    </location>
    <ligand>
        <name>substrate</name>
    </ligand>
</feature>
<evidence type="ECO:0000256" key="5">
    <source>
        <dbReference type="ARBA" id="ARBA00022840"/>
    </source>
</evidence>
<dbReference type="CDD" id="cd00464">
    <property type="entry name" value="SK"/>
    <property type="match status" value="1"/>
</dbReference>
<proteinExistence type="inferred from homology"/>